<reference evidence="1 2" key="1">
    <citation type="submission" date="2024-01" db="EMBL/GenBank/DDBJ databases">
        <title>The genomes of 5 underutilized Papilionoideae crops provide insights into root nodulation and disease resistanc.</title>
        <authorList>
            <person name="Jiang F."/>
        </authorList>
    </citation>
    <scope>NUCLEOTIDE SEQUENCE [LARGE SCALE GENOMIC DNA]</scope>
    <source>
        <strain evidence="1">LVBAO_FW01</strain>
        <tissue evidence="1">Leaves</tissue>
    </source>
</reference>
<dbReference type="EMBL" id="JAYMYQ010000008">
    <property type="protein sequence ID" value="KAK7314401.1"/>
    <property type="molecule type" value="Genomic_DNA"/>
</dbReference>
<name>A0AAN9KCV9_CANGL</name>
<organism evidence="1 2">
    <name type="scientific">Canavalia gladiata</name>
    <name type="common">Sword bean</name>
    <name type="synonym">Dolichos gladiatus</name>
    <dbReference type="NCBI Taxonomy" id="3824"/>
    <lineage>
        <taxon>Eukaryota</taxon>
        <taxon>Viridiplantae</taxon>
        <taxon>Streptophyta</taxon>
        <taxon>Embryophyta</taxon>
        <taxon>Tracheophyta</taxon>
        <taxon>Spermatophyta</taxon>
        <taxon>Magnoliopsida</taxon>
        <taxon>eudicotyledons</taxon>
        <taxon>Gunneridae</taxon>
        <taxon>Pentapetalae</taxon>
        <taxon>rosids</taxon>
        <taxon>fabids</taxon>
        <taxon>Fabales</taxon>
        <taxon>Fabaceae</taxon>
        <taxon>Papilionoideae</taxon>
        <taxon>50 kb inversion clade</taxon>
        <taxon>NPAAA clade</taxon>
        <taxon>indigoferoid/millettioid clade</taxon>
        <taxon>Phaseoleae</taxon>
        <taxon>Canavalia</taxon>
    </lineage>
</organism>
<dbReference type="Proteomes" id="UP001367508">
    <property type="component" value="Unassembled WGS sequence"/>
</dbReference>
<sequence>MSVGLTTQSMQSGGDLDLVTFELSQLVAVNDALVWNQECVSQSQSLELLGVGQWTVHHCPLLWKGYVKANFLHMRAARNLVWRLGLRTIVDVARGLMPVAIEANTS</sequence>
<dbReference type="AlphaFoldDB" id="A0AAN9KCV9"/>
<evidence type="ECO:0000313" key="2">
    <source>
        <dbReference type="Proteomes" id="UP001367508"/>
    </source>
</evidence>
<keyword evidence="2" id="KW-1185">Reference proteome</keyword>
<protein>
    <submittedName>
        <fullName evidence="1">Uncharacterized protein</fullName>
    </submittedName>
</protein>
<accession>A0AAN9KCV9</accession>
<proteinExistence type="predicted"/>
<evidence type="ECO:0000313" key="1">
    <source>
        <dbReference type="EMBL" id="KAK7314401.1"/>
    </source>
</evidence>
<gene>
    <name evidence="1" type="ORF">VNO77_32923</name>
</gene>
<comment type="caution">
    <text evidence="1">The sequence shown here is derived from an EMBL/GenBank/DDBJ whole genome shotgun (WGS) entry which is preliminary data.</text>
</comment>